<accession>A0A2J6Q465</accession>
<evidence type="ECO:0000256" key="1">
    <source>
        <dbReference type="SAM" id="Phobius"/>
    </source>
</evidence>
<dbReference type="EMBL" id="KZ613482">
    <property type="protein sequence ID" value="PMD21087.1"/>
    <property type="molecule type" value="Genomic_DNA"/>
</dbReference>
<protein>
    <submittedName>
        <fullName evidence="2">Uncharacterized protein</fullName>
    </submittedName>
</protein>
<reference evidence="2 3" key="1">
    <citation type="submission" date="2016-05" db="EMBL/GenBank/DDBJ databases">
        <title>A degradative enzymes factory behind the ericoid mycorrhizal symbiosis.</title>
        <authorList>
            <consortium name="DOE Joint Genome Institute"/>
            <person name="Martino E."/>
            <person name="Morin E."/>
            <person name="Grelet G."/>
            <person name="Kuo A."/>
            <person name="Kohler A."/>
            <person name="Daghino S."/>
            <person name="Barry K."/>
            <person name="Choi C."/>
            <person name="Cichocki N."/>
            <person name="Clum A."/>
            <person name="Copeland A."/>
            <person name="Hainaut M."/>
            <person name="Haridas S."/>
            <person name="Labutti K."/>
            <person name="Lindquist E."/>
            <person name="Lipzen A."/>
            <person name="Khouja H.-R."/>
            <person name="Murat C."/>
            <person name="Ohm R."/>
            <person name="Olson A."/>
            <person name="Spatafora J."/>
            <person name="Veneault-Fourrey C."/>
            <person name="Henrissat B."/>
            <person name="Grigoriev I."/>
            <person name="Martin F."/>
            <person name="Perotto S."/>
        </authorList>
    </citation>
    <scope>NUCLEOTIDE SEQUENCE [LARGE SCALE GENOMIC DNA]</scope>
    <source>
        <strain evidence="2 3">UAMH 7357</strain>
    </source>
</reference>
<organism evidence="2 3">
    <name type="scientific">Hyaloscypha hepaticicola</name>
    <dbReference type="NCBI Taxonomy" id="2082293"/>
    <lineage>
        <taxon>Eukaryota</taxon>
        <taxon>Fungi</taxon>
        <taxon>Dikarya</taxon>
        <taxon>Ascomycota</taxon>
        <taxon>Pezizomycotina</taxon>
        <taxon>Leotiomycetes</taxon>
        <taxon>Helotiales</taxon>
        <taxon>Hyaloscyphaceae</taxon>
        <taxon>Hyaloscypha</taxon>
    </lineage>
</organism>
<evidence type="ECO:0000313" key="3">
    <source>
        <dbReference type="Proteomes" id="UP000235672"/>
    </source>
</evidence>
<dbReference type="AlphaFoldDB" id="A0A2J6Q465"/>
<evidence type="ECO:0000313" key="2">
    <source>
        <dbReference type="EMBL" id="PMD21087.1"/>
    </source>
</evidence>
<keyword evidence="1" id="KW-0472">Membrane</keyword>
<proteinExistence type="predicted"/>
<keyword evidence="3" id="KW-1185">Reference proteome</keyword>
<name>A0A2J6Q465_9HELO</name>
<keyword evidence="1" id="KW-0812">Transmembrane</keyword>
<dbReference type="Proteomes" id="UP000235672">
    <property type="component" value="Unassembled WGS sequence"/>
</dbReference>
<keyword evidence="1" id="KW-1133">Transmembrane helix</keyword>
<gene>
    <name evidence="2" type="ORF">NA56DRAFT_130510</name>
</gene>
<feature type="transmembrane region" description="Helical" evidence="1">
    <location>
        <begin position="96"/>
        <end position="119"/>
    </location>
</feature>
<sequence length="143" mass="15290">MYFVVWDIEIWILQEEPGSLKPPQRSILPSNPTHAALPTFFPAAFPAPPATPFAALALPVVAAPAAFPPPSPFPTSLTICPAGPGMRPPIISRIPAAVWVPLRVLMFLVEGGIGGAAGVRVRRERAMMRGSVGFILLVWVVMC</sequence>